<feature type="transmembrane region" description="Helical" evidence="1">
    <location>
        <begin position="98"/>
        <end position="117"/>
    </location>
</feature>
<dbReference type="GO" id="GO:0004190">
    <property type="term" value="F:aspartic-type endopeptidase activity"/>
    <property type="evidence" value="ECO:0007669"/>
    <property type="project" value="TreeGrafter"/>
</dbReference>
<dbReference type="AlphaFoldDB" id="A0A4Q7ZL37"/>
<keyword evidence="1" id="KW-0812">Transmembrane</keyword>
<evidence type="ECO:0000256" key="1">
    <source>
        <dbReference type="SAM" id="Phobius"/>
    </source>
</evidence>
<feature type="transmembrane region" description="Helical" evidence="1">
    <location>
        <begin position="202"/>
        <end position="219"/>
    </location>
</feature>
<gene>
    <name evidence="2" type="ORF">EV385_3101</name>
</gene>
<dbReference type="PANTHER" id="PTHR30487:SF0">
    <property type="entry name" value="PREPILIN LEADER PEPTIDASE_N-METHYLTRANSFERASE-RELATED"/>
    <property type="match status" value="1"/>
</dbReference>
<dbReference type="PANTHER" id="PTHR30487">
    <property type="entry name" value="TYPE 4 PREPILIN-LIKE PROTEINS LEADER PEPTIDE-PROCESSING ENZYME"/>
    <property type="match status" value="1"/>
</dbReference>
<keyword evidence="1" id="KW-1133">Transmembrane helix</keyword>
<dbReference type="GO" id="GO:0006465">
    <property type="term" value="P:signal peptide processing"/>
    <property type="evidence" value="ECO:0007669"/>
    <property type="project" value="TreeGrafter"/>
</dbReference>
<keyword evidence="3" id="KW-1185">Reference proteome</keyword>
<sequence>MTPDFVITGAVSGALAAGFVPHTAGVWIADRPRSPRTQWLGGLLAGGCTTLVAAVLSWRHPPHGSREMLLLAAWMVFTIVGMSLAWIDVVIQRLPTRLIGGAAAAIAVLLCLAAALAGQPAQLLTPVLAATILGGGYTALVAVGASRMGMGDVRLAALTGLPLGTLGWEAVILGAALPFLLALPFAIVAATRARLTGVNKPLPFGPFLITATIFASLVTR</sequence>
<feature type="transmembrane region" description="Helical" evidence="1">
    <location>
        <begin position="6"/>
        <end position="27"/>
    </location>
</feature>
<proteinExistence type="predicted"/>
<dbReference type="RefSeq" id="WP_130510078.1">
    <property type="nucleotide sequence ID" value="NZ_SHKY01000001.1"/>
</dbReference>
<evidence type="ECO:0000313" key="2">
    <source>
        <dbReference type="EMBL" id="RZU51291.1"/>
    </source>
</evidence>
<feature type="transmembrane region" description="Helical" evidence="1">
    <location>
        <begin position="123"/>
        <end position="145"/>
    </location>
</feature>
<feature type="transmembrane region" description="Helical" evidence="1">
    <location>
        <begin position="39"/>
        <end position="58"/>
    </location>
</feature>
<dbReference type="EMBL" id="SHKY01000001">
    <property type="protein sequence ID" value="RZU51291.1"/>
    <property type="molecule type" value="Genomic_DNA"/>
</dbReference>
<name>A0A4Q7ZL37_9ACTN</name>
<feature type="transmembrane region" description="Helical" evidence="1">
    <location>
        <begin position="166"/>
        <end position="190"/>
    </location>
</feature>
<keyword evidence="1" id="KW-0472">Membrane</keyword>
<dbReference type="OrthoDB" id="2087435at2"/>
<organism evidence="2 3">
    <name type="scientific">Krasilnikovia cinnamomea</name>
    <dbReference type="NCBI Taxonomy" id="349313"/>
    <lineage>
        <taxon>Bacteria</taxon>
        <taxon>Bacillati</taxon>
        <taxon>Actinomycetota</taxon>
        <taxon>Actinomycetes</taxon>
        <taxon>Micromonosporales</taxon>
        <taxon>Micromonosporaceae</taxon>
        <taxon>Krasilnikovia</taxon>
    </lineage>
</organism>
<evidence type="ECO:0000313" key="3">
    <source>
        <dbReference type="Proteomes" id="UP000292564"/>
    </source>
</evidence>
<dbReference type="Proteomes" id="UP000292564">
    <property type="component" value="Unassembled WGS sequence"/>
</dbReference>
<reference evidence="2 3" key="1">
    <citation type="submission" date="2019-02" db="EMBL/GenBank/DDBJ databases">
        <title>Sequencing the genomes of 1000 actinobacteria strains.</title>
        <authorList>
            <person name="Klenk H.-P."/>
        </authorList>
    </citation>
    <scope>NUCLEOTIDE SEQUENCE [LARGE SCALE GENOMIC DNA]</scope>
    <source>
        <strain evidence="2 3">DSM 45162</strain>
    </source>
</reference>
<dbReference type="GO" id="GO:0005886">
    <property type="term" value="C:plasma membrane"/>
    <property type="evidence" value="ECO:0007669"/>
    <property type="project" value="TreeGrafter"/>
</dbReference>
<comment type="caution">
    <text evidence="2">The sequence shown here is derived from an EMBL/GenBank/DDBJ whole genome shotgun (WGS) entry which is preliminary data.</text>
</comment>
<protein>
    <submittedName>
        <fullName evidence="2">Type IV leader peptidase family protein</fullName>
    </submittedName>
</protein>
<dbReference type="InterPro" id="IPR050882">
    <property type="entry name" value="Prepilin_peptidase/N-MTase"/>
</dbReference>
<accession>A0A4Q7ZL37</accession>
<feature type="transmembrane region" description="Helical" evidence="1">
    <location>
        <begin position="70"/>
        <end position="91"/>
    </location>
</feature>